<dbReference type="InterPro" id="IPR016169">
    <property type="entry name" value="FAD-bd_PCMH_sub2"/>
</dbReference>
<evidence type="ECO:0000256" key="4">
    <source>
        <dbReference type="ARBA" id="ARBA00023002"/>
    </source>
</evidence>
<keyword evidence="7" id="KW-1185">Reference proteome</keyword>
<dbReference type="Proteomes" id="UP000070444">
    <property type="component" value="Unassembled WGS sequence"/>
</dbReference>
<keyword evidence="3" id="KW-0274">FAD</keyword>
<organism evidence="6 7">
    <name type="scientific">Conidiobolus coronatus (strain ATCC 28846 / CBS 209.66 / NRRL 28638)</name>
    <name type="common">Delacroixia coronata</name>
    <dbReference type="NCBI Taxonomy" id="796925"/>
    <lineage>
        <taxon>Eukaryota</taxon>
        <taxon>Fungi</taxon>
        <taxon>Fungi incertae sedis</taxon>
        <taxon>Zoopagomycota</taxon>
        <taxon>Entomophthoromycotina</taxon>
        <taxon>Entomophthoromycetes</taxon>
        <taxon>Entomophthorales</taxon>
        <taxon>Ancylistaceae</taxon>
        <taxon>Conidiobolus</taxon>
    </lineage>
</organism>
<dbReference type="GO" id="GO:0016491">
    <property type="term" value="F:oxidoreductase activity"/>
    <property type="evidence" value="ECO:0007669"/>
    <property type="project" value="UniProtKB-KW"/>
</dbReference>
<evidence type="ECO:0000313" key="7">
    <source>
        <dbReference type="Proteomes" id="UP000070444"/>
    </source>
</evidence>
<dbReference type="PANTHER" id="PTHR42973:SF39">
    <property type="entry name" value="FAD-BINDING PCMH-TYPE DOMAIN-CONTAINING PROTEIN"/>
    <property type="match status" value="1"/>
</dbReference>
<protein>
    <recommendedName>
        <fullName evidence="5">Berberine/berberine-like domain-containing protein</fullName>
    </recommendedName>
</protein>
<dbReference type="Pfam" id="PF08031">
    <property type="entry name" value="BBE"/>
    <property type="match status" value="1"/>
</dbReference>
<feature type="non-terminal residue" evidence="6">
    <location>
        <position position="1"/>
    </location>
</feature>
<dbReference type="EMBL" id="KQ964990">
    <property type="protein sequence ID" value="KXN65082.1"/>
    <property type="molecule type" value="Genomic_DNA"/>
</dbReference>
<gene>
    <name evidence="6" type="ORF">CONCODRAFT_74473</name>
</gene>
<dbReference type="PANTHER" id="PTHR42973">
    <property type="entry name" value="BINDING OXIDOREDUCTASE, PUTATIVE (AFU_ORTHOLOGUE AFUA_1G17690)-RELATED"/>
    <property type="match status" value="1"/>
</dbReference>
<accession>A0A137NQU0</accession>
<evidence type="ECO:0000256" key="1">
    <source>
        <dbReference type="ARBA" id="ARBA00001974"/>
    </source>
</evidence>
<proteinExistence type="predicted"/>
<reference evidence="6 7" key="1">
    <citation type="journal article" date="2015" name="Genome Biol. Evol.">
        <title>Phylogenomic analyses indicate that early fungi evolved digesting cell walls of algal ancestors of land plants.</title>
        <authorList>
            <person name="Chang Y."/>
            <person name="Wang S."/>
            <person name="Sekimoto S."/>
            <person name="Aerts A.L."/>
            <person name="Choi C."/>
            <person name="Clum A."/>
            <person name="LaButti K.M."/>
            <person name="Lindquist E.A."/>
            <person name="Yee Ngan C."/>
            <person name="Ohm R.A."/>
            <person name="Salamov A.A."/>
            <person name="Grigoriev I.V."/>
            <person name="Spatafora J.W."/>
            <person name="Berbee M.L."/>
        </authorList>
    </citation>
    <scope>NUCLEOTIDE SEQUENCE [LARGE SCALE GENOMIC DNA]</scope>
    <source>
        <strain evidence="6 7">NRRL 28638</strain>
    </source>
</reference>
<comment type="cofactor">
    <cofactor evidence="1">
        <name>FAD</name>
        <dbReference type="ChEBI" id="CHEBI:57692"/>
    </cofactor>
</comment>
<dbReference type="InterPro" id="IPR012951">
    <property type="entry name" value="BBE"/>
</dbReference>
<sequence length="206" mass="23677">VQADTEAQSKAIFDQINVHLPQKRKVEELLTKTYWETVKHFSAPFSSDDHINNVKHSDMGKFYLHAKSGYVDRKLSASEIQKWINTISQAPSTYYILLDVQGGAINSLSRTQTAFVHRQKSLYSVQLVNESTVQKEGEDNEAWADYWTSQVGYFLNGEAYQNYIDSRETSLTSYYGENLAKLREVKKKYDPLNLFQYAQSVSPNLI</sequence>
<dbReference type="Gene3D" id="3.40.462.20">
    <property type="match status" value="1"/>
</dbReference>
<dbReference type="STRING" id="796925.A0A137NQU0"/>
<evidence type="ECO:0000256" key="3">
    <source>
        <dbReference type="ARBA" id="ARBA00022827"/>
    </source>
</evidence>
<keyword evidence="4" id="KW-0560">Oxidoreductase</keyword>
<dbReference type="OrthoDB" id="415825at2759"/>
<dbReference type="GO" id="GO:0050660">
    <property type="term" value="F:flavin adenine dinucleotide binding"/>
    <property type="evidence" value="ECO:0007669"/>
    <property type="project" value="InterPro"/>
</dbReference>
<evidence type="ECO:0000313" key="6">
    <source>
        <dbReference type="EMBL" id="KXN65082.1"/>
    </source>
</evidence>
<dbReference type="InterPro" id="IPR050416">
    <property type="entry name" value="FAD-linked_Oxidoreductase"/>
</dbReference>
<dbReference type="Gene3D" id="3.30.465.10">
    <property type="match status" value="1"/>
</dbReference>
<feature type="domain" description="Berberine/berberine-like" evidence="5">
    <location>
        <begin position="159"/>
        <end position="201"/>
    </location>
</feature>
<dbReference type="AlphaFoldDB" id="A0A137NQU0"/>
<evidence type="ECO:0000259" key="5">
    <source>
        <dbReference type="Pfam" id="PF08031"/>
    </source>
</evidence>
<name>A0A137NQU0_CONC2</name>
<keyword evidence="2" id="KW-0285">Flavoprotein</keyword>
<evidence type="ECO:0000256" key="2">
    <source>
        <dbReference type="ARBA" id="ARBA00022630"/>
    </source>
</evidence>